<dbReference type="RefSeq" id="WP_185372764.1">
    <property type="nucleotide sequence ID" value="NZ_JAARRM010000001.1"/>
</dbReference>
<dbReference type="GO" id="GO:0003677">
    <property type="term" value="F:DNA binding"/>
    <property type="evidence" value="ECO:0007669"/>
    <property type="project" value="InterPro"/>
</dbReference>
<keyword evidence="1" id="KW-0233">DNA recombination</keyword>
<protein>
    <submittedName>
        <fullName evidence="3">Phage integrase family protein</fullName>
    </submittedName>
</protein>
<gene>
    <name evidence="3" type="ORF">HB912_05665</name>
</gene>
<dbReference type="SUPFAM" id="SSF56349">
    <property type="entry name" value="DNA breaking-rejoining enzymes"/>
    <property type="match status" value="1"/>
</dbReference>
<dbReference type="GO" id="GO:0006310">
    <property type="term" value="P:DNA recombination"/>
    <property type="evidence" value="ECO:0007669"/>
    <property type="project" value="UniProtKB-KW"/>
</dbReference>
<dbReference type="Proteomes" id="UP000559885">
    <property type="component" value="Unassembled WGS sequence"/>
</dbReference>
<evidence type="ECO:0000313" key="3">
    <source>
        <dbReference type="EMBL" id="MBC1521142.1"/>
    </source>
</evidence>
<dbReference type="GO" id="GO:0015074">
    <property type="term" value="P:DNA integration"/>
    <property type="evidence" value="ECO:0007669"/>
    <property type="project" value="InterPro"/>
</dbReference>
<evidence type="ECO:0000313" key="4">
    <source>
        <dbReference type="Proteomes" id="UP000559885"/>
    </source>
</evidence>
<dbReference type="InterPro" id="IPR013762">
    <property type="entry name" value="Integrase-like_cat_sf"/>
</dbReference>
<dbReference type="Pfam" id="PF00589">
    <property type="entry name" value="Phage_integrase"/>
    <property type="match status" value="1"/>
</dbReference>
<accession>A0A841ZNT7</accession>
<dbReference type="Gene3D" id="1.10.443.10">
    <property type="entry name" value="Intergrase catalytic core"/>
    <property type="match status" value="1"/>
</dbReference>
<reference evidence="3 4" key="1">
    <citation type="submission" date="2020-03" db="EMBL/GenBank/DDBJ databases">
        <title>Soil Listeria distribution.</title>
        <authorList>
            <person name="Liao J."/>
            <person name="Wiedmann M."/>
        </authorList>
    </citation>
    <scope>NUCLEOTIDE SEQUENCE [LARGE SCALE GENOMIC DNA]</scope>
    <source>
        <strain evidence="3 4">FSL L7-1507</strain>
    </source>
</reference>
<evidence type="ECO:0000256" key="1">
    <source>
        <dbReference type="ARBA" id="ARBA00023172"/>
    </source>
</evidence>
<dbReference type="EMBL" id="JAARRM010000001">
    <property type="protein sequence ID" value="MBC1521142.1"/>
    <property type="molecule type" value="Genomic_DNA"/>
</dbReference>
<feature type="domain" description="Tyr recombinase" evidence="2">
    <location>
        <begin position="19"/>
        <end position="56"/>
    </location>
</feature>
<sequence>MPKLNDQSSACTVPTRNHHSFVTQATLAGANQADVQQFVGHKNLSMTDYYTHSTKQGTSQLVDIISEQLTDK</sequence>
<comment type="caution">
    <text evidence="3">The sequence shown here is derived from an EMBL/GenBank/DDBJ whole genome shotgun (WGS) entry which is preliminary data.</text>
</comment>
<dbReference type="InterPro" id="IPR011010">
    <property type="entry name" value="DNA_brk_join_enz"/>
</dbReference>
<dbReference type="InterPro" id="IPR002104">
    <property type="entry name" value="Integrase_catalytic"/>
</dbReference>
<dbReference type="AlphaFoldDB" id="A0A841ZNT7"/>
<evidence type="ECO:0000259" key="2">
    <source>
        <dbReference type="Pfam" id="PF00589"/>
    </source>
</evidence>
<organism evidence="3 4">
    <name type="scientific">Listeria aquatica</name>
    <dbReference type="NCBI Taxonomy" id="1494960"/>
    <lineage>
        <taxon>Bacteria</taxon>
        <taxon>Bacillati</taxon>
        <taxon>Bacillota</taxon>
        <taxon>Bacilli</taxon>
        <taxon>Bacillales</taxon>
        <taxon>Listeriaceae</taxon>
        <taxon>Listeria</taxon>
    </lineage>
</organism>
<proteinExistence type="predicted"/>
<name>A0A841ZNT7_9LIST</name>